<evidence type="ECO:0000313" key="4">
    <source>
        <dbReference type="EMBL" id="CAJ1394147.1"/>
    </source>
</evidence>
<reference evidence="4" key="1">
    <citation type="submission" date="2023-08" db="EMBL/GenBank/DDBJ databases">
        <authorList>
            <person name="Chen Y."/>
            <person name="Shah S."/>
            <person name="Dougan E. K."/>
            <person name="Thang M."/>
            <person name="Chan C."/>
        </authorList>
    </citation>
    <scope>NUCLEOTIDE SEQUENCE</scope>
</reference>
<dbReference type="Gene3D" id="3.40.50.12780">
    <property type="entry name" value="N-terminal domain of ligase-like"/>
    <property type="match status" value="2"/>
</dbReference>
<keyword evidence="5" id="KW-1185">Reference proteome</keyword>
<dbReference type="PANTHER" id="PTHR43201">
    <property type="entry name" value="ACYL-COA SYNTHETASE"/>
    <property type="match status" value="1"/>
</dbReference>
<proteinExistence type="inferred from homology"/>
<dbReference type="InterPro" id="IPR000873">
    <property type="entry name" value="AMP-dep_synth/lig_dom"/>
</dbReference>
<keyword evidence="2" id="KW-0436">Ligase</keyword>
<evidence type="ECO:0000256" key="2">
    <source>
        <dbReference type="ARBA" id="ARBA00022598"/>
    </source>
</evidence>
<evidence type="ECO:0000259" key="3">
    <source>
        <dbReference type="Pfam" id="PF00501"/>
    </source>
</evidence>
<accession>A0AA36N4L3</accession>
<dbReference type="GO" id="GO:0031956">
    <property type="term" value="F:medium-chain fatty acid-CoA ligase activity"/>
    <property type="evidence" value="ECO:0007669"/>
    <property type="project" value="TreeGrafter"/>
</dbReference>
<evidence type="ECO:0000256" key="1">
    <source>
        <dbReference type="ARBA" id="ARBA00006432"/>
    </source>
</evidence>
<dbReference type="SUPFAM" id="SSF56801">
    <property type="entry name" value="Acetyl-CoA synthetase-like"/>
    <property type="match status" value="1"/>
</dbReference>
<organism evidence="4 5">
    <name type="scientific">Effrenium voratum</name>
    <dbReference type="NCBI Taxonomy" id="2562239"/>
    <lineage>
        <taxon>Eukaryota</taxon>
        <taxon>Sar</taxon>
        <taxon>Alveolata</taxon>
        <taxon>Dinophyceae</taxon>
        <taxon>Suessiales</taxon>
        <taxon>Symbiodiniaceae</taxon>
        <taxon>Effrenium</taxon>
    </lineage>
</organism>
<comment type="similarity">
    <text evidence="1">Belongs to the ATP-dependent AMP-binding enzyme family.</text>
</comment>
<dbReference type="InterPro" id="IPR042099">
    <property type="entry name" value="ANL_N_sf"/>
</dbReference>
<feature type="domain" description="AMP-dependent synthetase/ligase" evidence="3">
    <location>
        <begin position="41"/>
        <end position="123"/>
    </location>
</feature>
<comment type="caution">
    <text evidence="4">The sequence shown here is derived from an EMBL/GenBank/DDBJ whole genome shotgun (WGS) entry which is preliminary data.</text>
</comment>
<dbReference type="PANTHER" id="PTHR43201:SF5">
    <property type="entry name" value="MEDIUM-CHAIN ACYL-COA LIGASE ACSF2, MITOCHONDRIAL"/>
    <property type="match status" value="1"/>
</dbReference>
<dbReference type="GO" id="GO:0006631">
    <property type="term" value="P:fatty acid metabolic process"/>
    <property type="evidence" value="ECO:0007669"/>
    <property type="project" value="TreeGrafter"/>
</dbReference>
<dbReference type="EMBL" id="CAUJNA010002768">
    <property type="protein sequence ID" value="CAJ1394147.1"/>
    <property type="molecule type" value="Genomic_DNA"/>
</dbReference>
<protein>
    <recommendedName>
        <fullName evidence="3">AMP-dependent synthetase/ligase domain-containing protein</fullName>
    </recommendedName>
</protein>
<name>A0AA36N4L3_9DINO</name>
<dbReference type="Pfam" id="PF00501">
    <property type="entry name" value="AMP-binding"/>
    <property type="match status" value="1"/>
</dbReference>
<dbReference type="AlphaFoldDB" id="A0AA36N4L3"/>
<evidence type="ECO:0000313" key="5">
    <source>
        <dbReference type="Proteomes" id="UP001178507"/>
    </source>
</evidence>
<gene>
    <name evidence="4" type="ORF">EVOR1521_LOCUS18876</name>
</gene>
<sequence>MASLAQKFFATSRCQALRGVHAQARAKGSLASLVSQAGLSQASRVAVAAPQQGVTWSFGELSEKASRVAGWLSQRKVGPGCTVATDLPNSVENLLLQVACSWLGASVATAKDEAALAELEKVTDLRLAVTHKAGDSVNPALAKYPLPEEAVSVDLDGSLPMGDPVNMQLGDVFAYWSSTKALTNAEAIDVLGAAAKARLGIESEDRVLVSITLCHAFGSTAVSSAWLAGAAVVLPGASGIRGCGSPSQRAEATLSALVSERCSLLYADVHTLKALPPYQEDLALRGGLCKVGSGSDFLEEVKEAKLGRDGEMRALEYAGVPLVAVGKKS</sequence>
<dbReference type="Proteomes" id="UP001178507">
    <property type="component" value="Unassembled WGS sequence"/>
</dbReference>